<dbReference type="GeneID" id="23617303"/>
<dbReference type="InterPro" id="IPR042524">
    <property type="entry name" value="Presenilin_C"/>
</dbReference>
<sequence>MAPSVLDDLGSELTAVVAPVSICIAITVWLVAVLNPDGQSNSRAMSIATAAYAEDDTDSDWTKFRGSLLNAFIFVAFIGIATFGLVAAVKRGYTRWIFLYMCFSVFSVFFTLNGLICVELLQAFSLPFDWVSLTLLLYNTAVLGAATLFHFPAPLLLKQANLIAVGVGTAFTFTFVPEWTSWTLLVAMALYDIAAVLAPWGPLKELVDLASESGDPIPALVYSARPAGGAAEAAGARSAEAGPLLARPARPAPVPGETELAVQAGRETAPEDASPGPAVESERLLRPRSSTSGQPDGPLPFPISLWTRTDHPGLLRVTATGPESQQRSAPSLHPAASERGSEDGVWLPDGIRLGMGDFIFYSVLVARASMHSALAAGASFLAVVAGLACTLLWLSVAHSALPALPISIALGTLAYFATRTVLEPTLLPLTLHGLYF</sequence>
<proteinExistence type="inferred from homology"/>
<keyword evidence="8" id="KW-0645">Protease</keyword>
<dbReference type="AlphaFoldDB" id="A0A087SR04"/>
<dbReference type="EMBL" id="KL662164">
    <property type="protein sequence ID" value="KFM28158.1"/>
    <property type="molecule type" value="Genomic_DNA"/>
</dbReference>
<dbReference type="GO" id="GO:0070765">
    <property type="term" value="C:gamma-secretase complex"/>
    <property type="evidence" value="ECO:0007669"/>
    <property type="project" value="TreeGrafter"/>
</dbReference>
<dbReference type="Gene3D" id="1.10.472.100">
    <property type="entry name" value="Presenilin"/>
    <property type="match status" value="1"/>
</dbReference>
<comment type="similarity">
    <text evidence="1 8">Belongs to the peptidase A22A family.</text>
</comment>
<evidence type="ECO:0000256" key="5">
    <source>
        <dbReference type="ARBA" id="ARBA00022989"/>
    </source>
</evidence>
<keyword evidence="7 8" id="KW-0472">Membrane</keyword>
<dbReference type="Proteomes" id="UP000279271">
    <property type="component" value="Unassembled WGS sequence"/>
</dbReference>
<comment type="domain">
    <text evidence="8">The PAL motif is required for normal active site conformation.</text>
</comment>
<feature type="transmembrane region" description="Helical" evidence="8">
    <location>
        <begin position="12"/>
        <end position="32"/>
    </location>
</feature>
<comment type="subunit">
    <text evidence="8">Homodimer.</text>
</comment>
<keyword evidence="5 8" id="KW-1133">Transmembrane helix</keyword>
<comment type="function">
    <text evidence="8">Probable subunit of the gamma-secretase complex, an endoprotease complex that catalyzes the intramembrane cleavage of integral membrane proteins such as Notch receptors.</text>
</comment>
<dbReference type="PRINTS" id="PR01072">
    <property type="entry name" value="PRESENILIN"/>
</dbReference>
<dbReference type="RefSeq" id="XP_011401171.1">
    <property type="nucleotide sequence ID" value="XM_011402869.1"/>
</dbReference>
<feature type="transmembrane region" description="Helical" evidence="8">
    <location>
        <begin position="96"/>
        <end position="124"/>
    </location>
</feature>
<evidence type="ECO:0000256" key="3">
    <source>
        <dbReference type="ARBA" id="ARBA00022824"/>
    </source>
</evidence>
<name>A0A087SR04_AUXPR</name>
<evidence type="ECO:0000313" key="13">
    <source>
        <dbReference type="Proteomes" id="UP000279271"/>
    </source>
</evidence>
<feature type="transmembrane region" description="Helical" evidence="8">
    <location>
        <begin position="68"/>
        <end position="89"/>
    </location>
</feature>
<feature type="region of interest" description="Disordered" evidence="9">
    <location>
        <begin position="263"/>
        <end position="302"/>
    </location>
</feature>
<dbReference type="InterPro" id="IPR001108">
    <property type="entry name" value="Peptidase_A22A"/>
</dbReference>
<feature type="transmembrane region" description="Helical" evidence="8">
    <location>
        <begin position="373"/>
        <end position="394"/>
    </location>
</feature>
<dbReference type="STRING" id="3075.A0A087SR04"/>
<evidence type="ECO:0000313" key="10">
    <source>
        <dbReference type="EMBL" id="KFM28158.1"/>
    </source>
</evidence>
<feature type="region of interest" description="Disordered" evidence="9">
    <location>
        <begin position="315"/>
        <end position="342"/>
    </location>
</feature>
<dbReference type="Proteomes" id="UP000028924">
    <property type="component" value="Unassembled WGS sequence"/>
</dbReference>
<dbReference type="GO" id="GO:0042500">
    <property type="term" value="F:aspartic endopeptidase activity, intramembrane cleaving"/>
    <property type="evidence" value="ECO:0007669"/>
    <property type="project" value="InterPro"/>
</dbReference>
<dbReference type="GO" id="GO:0016485">
    <property type="term" value="P:protein processing"/>
    <property type="evidence" value="ECO:0007669"/>
    <property type="project" value="InterPro"/>
</dbReference>
<evidence type="ECO:0000256" key="4">
    <source>
        <dbReference type="ARBA" id="ARBA00022976"/>
    </source>
</evidence>
<keyword evidence="8" id="KW-0378">Hydrolase</keyword>
<dbReference type="InterPro" id="IPR006639">
    <property type="entry name" value="Preselin/SPP"/>
</dbReference>
<dbReference type="eggNOG" id="KOG2736">
    <property type="taxonomic scope" value="Eukaryota"/>
</dbReference>
<evidence type="ECO:0000256" key="6">
    <source>
        <dbReference type="ARBA" id="ARBA00023034"/>
    </source>
</evidence>
<reference evidence="11" key="3">
    <citation type="submission" date="2018-10" db="EMBL/GenBank/DDBJ databases">
        <authorList>
            <person name="Hovde B."/>
            <person name="Zhang X."/>
        </authorList>
    </citation>
    <scope>NUCLEOTIDE SEQUENCE [LARGE SCALE GENOMIC DNA]</scope>
    <source>
        <strain evidence="11">UTEX 25</strain>
    </source>
</reference>
<evidence type="ECO:0000256" key="1">
    <source>
        <dbReference type="ARBA" id="ARBA00008604"/>
    </source>
</evidence>
<keyword evidence="2 8" id="KW-0812">Transmembrane</keyword>
<dbReference type="GO" id="GO:0000139">
    <property type="term" value="C:Golgi membrane"/>
    <property type="evidence" value="ECO:0007669"/>
    <property type="project" value="UniProtKB-SubCell"/>
</dbReference>
<dbReference type="SMART" id="SM00730">
    <property type="entry name" value="PSN"/>
    <property type="match status" value="1"/>
</dbReference>
<dbReference type="GO" id="GO:0007219">
    <property type="term" value="P:Notch signaling pathway"/>
    <property type="evidence" value="ECO:0007669"/>
    <property type="project" value="UniProtKB-KW"/>
</dbReference>
<gene>
    <name evidence="11" type="ORF">APUTEX25_000090</name>
    <name evidence="10" type="ORF">F751_5912</name>
</gene>
<comment type="subcellular location">
    <subcellularLocation>
        <location evidence="8">Endoplasmic reticulum membrane</location>
        <topology evidence="8">Multi-pass membrane protein</topology>
    </subcellularLocation>
    <subcellularLocation>
        <location evidence="8">Golgi apparatus membrane</location>
        <topology evidence="8">Multi-pass membrane protein</topology>
    </subcellularLocation>
</comment>
<dbReference type="EC" id="3.4.23.-" evidence="8"/>
<dbReference type="GO" id="GO:0006509">
    <property type="term" value="P:membrane protein ectodomain proteolysis"/>
    <property type="evidence" value="ECO:0007669"/>
    <property type="project" value="TreeGrafter"/>
</dbReference>
<reference evidence="13" key="2">
    <citation type="journal article" date="2018" name="Algal Res.">
        <title>Characterization of plant carbon substrate utilization by Auxenochlorella protothecoides.</title>
        <authorList>
            <person name="Vogler B.W."/>
            <person name="Starkenburg S.R."/>
            <person name="Sudasinghe N."/>
            <person name="Schambach J.Y."/>
            <person name="Rollin J.A."/>
            <person name="Pattathil S."/>
            <person name="Barry A.N."/>
        </authorList>
    </citation>
    <scope>NUCLEOTIDE SEQUENCE [LARGE SCALE GENOMIC DNA]</scope>
    <source>
        <strain evidence="13">UTEX 25</strain>
    </source>
</reference>
<dbReference type="OrthoDB" id="20287at2759"/>
<dbReference type="Pfam" id="PF01080">
    <property type="entry name" value="Presenilin"/>
    <property type="match status" value="1"/>
</dbReference>
<keyword evidence="6 8" id="KW-0333">Golgi apparatus</keyword>
<keyword evidence="4 8" id="KW-0914">Notch signaling pathway</keyword>
<feature type="transmembrane region" description="Helical" evidence="8">
    <location>
        <begin position="156"/>
        <end position="176"/>
    </location>
</feature>
<dbReference type="PANTHER" id="PTHR10202">
    <property type="entry name" value="PRESENILIN"/>
    <property type="match status" value="1"/>
</dbReference>
<accession>A0A087SR04</accession>
<reference evidence="10 12" key="1">
    <citation type="journal article" date="2014" name="BMC Genomics">
        <title>Oil accumulation mechanisms of the oleaginous microalga Chlorella protothecoides revealed through its genome, transcriptomes, and proteomes.</title>
        <authorList>
            <person name="Gao C."/>
            <person name="Wang Y."/>
            <person name="Shen Y."/>
            <person name="Yan D."/>
            <person name="He X."/>
            <person name="Dai J."/>
            <person name="Wu Q."/>
        </authorList>
    </citation>
    <scope>NUCLEOTIDE SEQUENCE [LARGE SCALE GENOMIC DNA]</scope>
    <source>
        <strain evidence="10 12">0710</strain>
    </source>
</reference>
<dbReference type="EMBL" id="QOKY01000160">
    <property type="protein sequence ID" value="RMZ55507.1"/>
    <property type="molecule type" value="Genomic_DNA"/>
</dbReference>
<evidence type="ECO:0000256" key="2">
    <source>
        <dbReference type="ARBA" id="ARBA00022692"/>
    </source>
</evidence>
<evidence type="ECO:0000256" key="9">
    <source>
        <dbReference type="SAM" id="MobiDB-lite"/>
    </source>
</evidence>
<keyword evidence="3 8" id="KW-0256">Endoplasmic reticulum</keyword>
<feature type="transmembrane region" description="Helical" evidence="8">
    <location>
        <begin position="400"/>
        <end position="418"/>
    </location>
</feature>
<evidence type="ECO:0000256" key="8">
    <source>
        <dbReference type="RuleBase" id="RU361148"/>
    </source>
</evidence>
<evidence type="ECO:0000313" key="12">
    <source>
        <dbReference type="Proteomes" id="UP000028924"/>
    </source>
</evidence>
<dbReference type="KEGG" id="apro:F751_5912"/>
<evidence type="ECO:0000256" key="7">
    <source>
        <dbReference type="ARBA" id="ARBA00023136"/>
    </source>
</evidence>
<evidence type="ECO:0000313" key="11">
    <source>
        <dbReference type="EMBL" id="RMZ55507.1"/>
    </source>
</evidence>
<dbReference type="GO" id="GO:0005789">
    <property type="term" value="C:endoplasmic reticulum membrane"/>
    <property type="evidence" value="ECO:0007669"/>
    <property type="project" value="UniProtKB-SubCell"/>
</dbReference>
<keyword evidence="12" id="KW-1185">Reference proteome</keyword>
<protein>
    <recommendedName>
        <fullName evidence="8">Presenilin</fullName>
        <ecNumber evidence="8">3.4.23.-</ecNumber>
    </recommendedName>
</protein>
<feature type="transmembrane region" description="Helical" evidence="8">
    <location>
        <begin position="130"/>
        <end position="149"/>
    </location>
</feature>
<organism evidence="10 12">
    <name type="scientific">Auxenochlorella protothecoides</name>
    <name type="common">Green microalga</name>
    <name type="synonym">Chlorella protothecoides</name>
    <dbReference type="NCBI Taxonomy" id="3075"/>
    <lineage>
        <taxon>Eukaryota</taxon>
        <taxon>Viridiplantae</taxon>
        <taxon>Chlorophyta</taxon>
        <taxon>core chlorophytes</taxon>
        <taxon>Trebouxiophyceae</taxon>
        <taxon>Chlorellales</taxon>
        <taxon>Chlorellaceae</taxon>
        <taxon>Auxenochlorella</taxon>
    </lineage>
</organism>
<dbReference type="PANTHER" id="PTHR10202:SF13">
    <property type="entry name" value="PRESENILIN HOMOLOG"/>
    <property type="match status" value="1"/>
</dbReference>
<reference evidence="11" key="4">
    <citation type="submission" date="2018-11" db="EMBL/GenBank/DDBJ databases">
        <title>Characterization of plant carbon substrate utilization by Auxenochlorella protothecoides.</title>
        <authorList>
            <person name="Vogler B.W."/>
            <person name="Starkenburg S.R."/>
            <person name="Sudasinghe N."/>
            <person name="Schambach J.Y."/>
            <person name="Rollin J.A."/>
            <person name="Pattathil S."/>
            <person name="Barry A.N."/>
        </authorList>
    </citation>
    <scope>NUCLEOTIDE SEQUENCE [LARGE SCALE GENOMIC DNA]</scope>
    <source>
        <strain evidence="11">UTEX 25</strain>
    </source>
</reference>